<dbReference type="AlphaFoldDB" id="A0A385Q218"/>
<dbReference type="KEGG" id="lua:D4A81_10135"/>
<dbReference type="EMBL" id="CP032364">
    <property type="protein sequence ID" value="AYB00266.1"/>
    <property type="molecule type" value="Genomic_DNA"/>
</dbReference>
<dbReference type="GO" id="GO:0015190">
    <property type="term" value="F:L-leucine transmembrane transporter activity"/>
    <property type="evidence" value="ECO:0007669"/>
    <property type="project" value="TreeGrafter"/>
</dbReference>
<proteinExistence type="inferred from homology"/>
<feature type="transmembrane region" description="Helical" evidence="9">
    <location>
        <begin position="219"/>
        <end position="241"/>
    </location>
</feature>
<comment type="subcellular location">
    <subcellularLocation>
        <location evidence="1 9">Cell membrane</location>
        <topology evidence="1 9">Multi-pass membrane protein</topology>
    </subcellularLocation>
</comment>
<dbReference type="OrthoDB" id="9783920at2"/>
<dbReference type="PANTHER" id="PTHR30588:SF7">
    <property type="entry name" value="BRANCHED-CHAIN AMINO ACID CARRIER PROTEIN SAOUHSC_01411-RELATED"/>
    <property type="match status" value="1"/>
</dbReference>
<feature type="transmembrane region" description="Helical" evidence="9">
    <location>
        <begin position="372"/>
        <end position="391"/>
    </location>
</feature>
<feature type="transmembrane region" description="Helical" evidence="9">
    <location>
        <begin position="78"/>
        <end position="96"/>
    </location>
</feature>
<evidence type="ECO:0000313" key="11">
    <source>
        <dbReference type="Proteomes" id="UP000265562"/>
    </source>
</evidence>
<evidence type="ECO:0000256" key="4">
    <source>
        <dbReference type="ARBA" id="ARBA00022475"/>
    </source>
</evidence>
<evidence type="ECO:0000313" key="10">
    <source>
        <dbReference type="EMBL" id="AYB00266.1"/>
    </source>
</evidence>
<feature type="transmembrane region" description="Helical" evidence="9">
    <location>
        <begin position="411"/>
        <end position="427"/>
    </location>
</feature>
<keyword evidence="3 9" id="KW-0813">Transport</keyword>
<organism evidence="10 11">
    <name type="scientific">Lachnoanaerobaculum umeaense</name>
    <dbReference type="NCBI Taxonomy" id="617123"/>
    <lineage>
        <taxon>Bacteria</taxon>
        <taxon>Bacillati</taxon>
        <taxon>Bacillota</taxon>
        <taxon>Clostridia</taxon>
        <taxon>Lachnospirales</taxon>
        <taxon>Lachnospiraceae</taxon>
        <taxon>Lachnoanaerobaculum</taxon>
    </lineage>
</organism>
<dbReference type="GO" id="GO:0015820">
    <property type="term" value="P:L-leucine transport"/>
    <property type="evidence" value="ECO:0007669"/>
    <property type="project" value="TreeGrafter"/>
</dbReference>
<evidence type="ECO:0000256" key="7">
    <source>
        <dbReference type="ARBA" id="ARBA00022989"/>
    </source>
</evidence>
<dbReference type="Pfam" id="PF05525">
    <property type="entry name" value="Branch_AA_trans"/>
    <property type="match status" value="1"/>
</dbReference>
<dbReference type="GO" id="GO:0015188">
    <property type="term" value="F:L-isoleucine transmembrane transporter activity"/>
    <property type="evidence" value="ECO:0007669"/>
    <property type="project" value="TreeGrafter"/>
</dbReference>
<reference evidence="10 11" key="1">
    <citation type="submission" date="2018-09" db="EMBL/GenBank/DDBJ databases">
        <title>Genome sequencing of Lachnoanaerobaculum umeaense DSM 23576.</title>
        <authorList>
            <person name="Kook J.-K."/>
            <person name="Park S.-N."/>
            <person name="Lim Y.K."/>
        </authorList>
    </citation>
    <scope>NUCLEOTIDE SEQUENCE [LARGE SCALE GENOMIC DNA]</scope>
    <source>
        <strain evidence="11">DSM 23576 \ CCUG 58757</strain>
    </source>
</reference>
<comment type="similarity">
    <text evidence="2 9">Belongs to the branched chain amino acid transporter family.</text>
</comment>
<evidence type="ECO:0000256" key="9">
    <source>
        <dbReference type="RuleBase" id="RU362122"/>
    </source>
</evidence>
<evidence type="ECO:0000256" key="2">
    <source>
        <dbReference type="ARBA" id="ARBA00008540"/>
    </source>
</evidence>
<dbReference type="RefSeq" id="WP_111524746.1">
    <property type="nucleotide sequence ID" value="NZ_CP032364.1"/>
</dbReference>
<feature type="transmembrane region" description="Helical" evidence="9">
    <location>
        <begin position="35"/>
        <end position="57"/>
    </location>
</feature>
<keyword evidence="7 9" id="KW-1133">Transmembrane helix</keyword>
<keyword evidence="4" id="KW-1003">Cell membrane</keyword>
<evidence type="ECO:0000256" key="5">
    <source>
        <dbReference type="ARBA" id="ARBA00022692"/>
    </source>
</evidence>
<keyword evidence="8 9" id="KW-0472">Membrane</keyword>
<evidence type="ECO:0000256" key="1">
    <source>
        <dbReference type="ARBA" id="ARBA00004651"/>
    </source>
</evidence>
<feature type="transmembrane region" description="Helical" evidence="9">
    <location>
        <begin position="344"/>
        <end position="365"/>
    </location>
</feature>
<dbReference type="PANTHER" id="PTHR30588">
    <property type="entry name" value="BRANCHED-CHAIN AMINO ACID TRANSPORT SYSTEM 2 CARRIER PROTEIN"/>
    <property type="match status" value="1"/>
</dbReference>
<feature type="transmembrane region" description="Helical" evidence="9">
    <location>
        <begin position="281"/>
        <end position="306"/>
    </location>
</feature>
<feature type="transmembrane region" description="Helical" evidence="9">
    <location>
        <begin position="146"/>
        <end position="166"/>
    </location>
</feature>
<name>A0A385Q218_9FIRM</name>
<protein>
    <recommendedName>
        <fullName evidence="9">Branched-chain amino acid transport system carrier protein</fullName>
    </recommendedName>
</protein>
<evidence type="ECO:0000256" key="6">
    <source>
        <dbReference type="ARBA" id="ARBA00022970"/>
    </source>
</evidence>
<keyword evidence="5 9" id="KW-0812">Transmembrane</keyword>
<comment type="caution">
    <text evidence="9">Lacks conserved residue(s) required for the propagation of feature annotation.</text>
</comment>
<comment type="function">
    <text evidence="9">Component of the transport system for branched-chain amino acids.</text>
</comment>
<dbReference type="GO" id="GO:0005304">
    <property type="term" value="F:L-valine transmembrane transporter activity"/>
    <property type="evidence" value="ECO:0007669"/>
    <property type="project" value="TreeGrafter"/>
</dbReference>
<keyword evidence="6 9" id="KW-0029">Amino-acid transport</keyword>
<dbReference type="GO" id="GO:0015818">
    <property type="term" value="P:isoleucine transport"/>
    <property type="evidence" value="ECO:0007669"/>
    <property type="project" value="TreeGrafter"/>
</dbReference>
<feature type="transmembrane region" description="Helical" evidence="9">
    <location>
        <begin position="318"/>
        <end position="338"/>
    </location>
</feature>
<feature type="transmembrane region" description="Helical" evidence="9">
    <location>
        <begin position="116"/>
        <end position="134"/>
    </location>
</feature>
<dbReference type="InterPro" id="IPR004685">
    <property type="entry name" value="Brnchd-chn_aa_trnsp_Livcs"/>
</dbReference>
<dbReference type="Proteomes" id="UP000265562">
    <property type="component" value="Chromosome"/>
</dbReference>
<gene>
    <name evidence="10" type="primary">brnQ</name>
    <name evidence="10" type="ORF">D4A81_10135</name>
</gene>
<dbReference type="GO" id="GO:0005886">
    <property type="term" value="C:plasma membrane"/>
    <property type="evidence" value="ECO:0007669"/>
    <property type="project" value="UniProtKB-SubCell"/>
</dbReference>
<accession>A0A385Q218</accession>
<keyword evidence="11" id="KW-1185">Reference proteome</keyword>
<feature type="transmembrane region" description="Helical" evidence="9">
    <location>
        <begin position="194"/>
        <end position="212"/>
    </location>
</feature>
<dbReference type="NCBIfam" id="TIGR00796">
    <property type="entry name" value="livcs"/>
    <property type="match status" value="1"/>
</dbReference>
<evidence type="ECO:0000256" key="8">
    <source>
        <dbReference type="ARBA" id="ARBA00023136"/>
    </source>
</evidence>
<sequence>MIKKGFLIGLLLFGIFFGAGNLIFPAELGFRAGENFYPAILGFVLSGVGIAIITLVLGTMVKGGYKNEISIKVDPKFATSYLTMLYLAIGPFFAIPRTASTSFSIGIAPVTGNSRLPLLIFSLIYFLFAYLIAINPSKLMDRVGKVLTPMFAMLILILIVFGNMNFNAVNQGEMSGVMSALKTGFLEGYNTLDALASVSFCLIATSSIKAFGFSSKKEYIKIMAVVGIVTAIFFSSLYIGLGALGNRFSIPTDVLSDPDTNIGTYILSTSSYKLFGNFGQIFLGAMTILTCFTTTAGLIVVVSEYFVETFPRFRYKTYVNIFTFVGFAMSNFGLNTIIKISVPVLRILYPITIVIVTIVILNKFVRLSKSGMAITVILTTVFSAIEVMGSVLKVESINSVMTLFIGGDSGFFWIYASIFGIIVSLILKDKIKGESFEI</sequence>
<evidence type="ECO:0000256" key="3">
    <source>
        <dbReference type="ARBA" id="ARBA00022448"/>
    </source>
</evidence>